<accession>A0A9P7KJW8</accession>
<dbReference type="Pfam" id="PF07470">
    <property type="entry name" value="Glyco_hydro_88"/>
    <property type="match status" value="1"/>
</dbReference>
<feature type="signal peptide" evidence="2">
    <location>
        <begin position="1"/>
        <end position="23"/>
    </location>
</feature>
<evidence type="ECO:0000256" key="2">
    <source>
        <dbReference type="SAM" id="SignalP"/>
    </source>
</evidence>
<dbReference type="PANTHER" id="PTHR41814">
    <property type="entry name" value="EXPRESSED PROTEIN"/>
    <property type="match status" value="1"/>
</dbReference>
<keyword evidence="2" id="KW-0732">Signal</keyword>
<evidence type="ECO:0000313" key="4">
    <source>
        <dbReference type="Proteomes" id="UP000717328"/>
    </source>
</evidence>
<dbReference type="EMBL" id="JABCKI010000076">
    <property type="protein sequence ID" value="KAG5653083.1"/>
    <property type="molecule type" value="Genomic_DNA"/>
</dbReference>
<organism evidence="3 4">
    <name type="scientific">Sphagnurus paluster</name>
    <dbReference type="NCBI Taxonomy" id="117069"/>
    <lineage>
        <taxon>Eukaryota</taxon>
        <taxon>Fungi</taxon>
        <taxon>Dikarya</taxon>
        <taxon>Basidiomycota</taxon>
        <taxon>Agaricomycotina</taxon>
        <taxon>Agaricomycetes</taxon>
        <taxon>Agaricomycetidae</taxon>
        <taxon>Agaricales</taxon>
        <taxon>Tricholomatineae</taxon>
        <taxon>Lyophyllaceae</taxon>
        <taxon>Sphagnurus</taxon>
    </lineage>
</organism>
<comment type="caution">
    <text evidence="3">The sequence shown here is derived from an EMBL/GenBank/DDBJ whole genome shotgun (WGS) entry which is preliminary data.</text>
</comment>
<dbReference type="InterPro" id="IPR008928">
    <property type="entry name" value="6-hairpin_glycosidase_sf"/>
</dbReference>
<reference evidence="3" key="1">
    <citation type="submission" date="2021-02" db="EMBL/GenBank/DDBJ databases">
        <authorList>
            <person name="Nieuwenhuis M."/>
            <person name="Van De Peppel L.J.J."/>
        </authorList>
    </citation>
    <scope>NUCLEOTIDE SEQUENCE</scope>
    <source>
        <strain evidence="3">D49</strain>
    </source>
</reference>
<reference evidence="3" key="2">
    <citation type="submission" date="2021-10" db="EMBL/GenBank/DDBJ databases">
        <title>Phylogenomics reveals ancestral predisposition of the termite-cultivated fungus Termitomyces towards a domesticated lifestyle.</title>
        <authorList>
            <person name="Auxier B."/>
            <person name="Grum-Grzhimaylo A."/>
            <person name="Cardenas M.E."/>
            <person name="Lodge J.D."/>
            <person name="Laessoe T."/>
            <person name="Pedersen O."/>
            <person name="Smith M.E."/>
            <person name="Kuyper T.W."/>
            <person name="Franco-Molano E.A."/>
            <person name="Baroni T.J."/>
            <person name="Aanen D.K."/>
        </authorList>
    </citation>
    <scope>NUCLEOTIDE SEQUENCE</scope>
    <source>
        <strain evidence="3">D49</strain>
    </source>
</reference>
<gene>
    <name evidence="3" type="ORF">H0H81_002382</name>
</gene>
<dbReference type="AlphaFoldDB" id="A0A9P7KJW8"/>
<dbReference type="Gene3D" id="1.50.10.10">
    <property type="match status" value="1"/>
</dbReference>
<dbReference type="GO" id="GO:0016787">
    <property type="term" value="F:hydrolase activity"/>
    <property type="evidence" value="ECO:0007669"/>
    <property type="project" value="UniProtKB-KW"/>
</dbReference>
<evidence type="ECO:0000313" key="3">
    <source>
        <dbReference type="EMBL" id="KAG5653083.1"/>
    </source>
</evidence>
<sequence>MVPWVNGLLLASSALVSPQGGMSNTTISNVRARLVESANASWELGTAAQALTEYSWPALSVFEASAFPPPPHLNASLNASDVLQIAVKTVSRKPSTSLPLIAGQGSAADPASIGVAVLLANWTRPDASVTAFSKAASGQLEHLLHNVPRSPEGAISHRQDEVQLWWVDVLYGYTTADYVYMVPPFIAYYGALQGGSGGRALLQVAYDQCRLYRNALRDSSGLWRHIALGKWQDNSHWGTGNAWAAAGMLRVLQTLNHSSDARMFMEQQTNLTQWIQEITTTSWSYQNRDGSLFNVIDAPSSFPDASSTALLASVTYRMAAFTNDTTLIPAADKALTFIQNNIDEKGWLQNTVDPYTFHTPSKAGEHSPEGQAFVLLLHAAHTAWLKWLSK</sequence>
<protein>
    <recommendedName>
        <fullName evidence="5">Six-hairpin glycosidase</fullName>
    </recommendedName>
</protein>
<name>A0A9P7KJW8_9AGAR</name>
<feature type="chain" id="PRO_5040276499" description="Six-hairpin glycosidase" evidence="2">
    <location>
        <begin position="24"/>
        <end position="390"/>
    </location>
</feature>
<dbReference type="SUPFAM" id="SSF48208">
    <property type="entry name" value="Six-hairpin glycosidases"/>
    <property type="match status" value="1"/>
</dbReference>
<dbReference type="GO" id="GO:0005975">
    <property type="term" value="P:carbohydrate metabolic process"/>
    <property type="evidence" value="ECO:0007669"/>
    <property type="project" value="InterPro"/>
</dbReference>
<dbReference type="Proteomes" id="UP000717328">
    <property type="component" value="Unassembled WGS sequence"/>
</dbReference>
<keyword evidence="1" id="KW-0378">Hydrolase</keyword>
<dbReference type="OrthoDB" id="4138492at2759"/>
<dbReference type="PANTHER" id="PTHR41814:SF1">
    <property type="entry name" value="CELLULASE"/>
    <property type="match status" value="1"/>
</dbReference>
<evidence type="ECO:0000256" key="1">
    <source>
        <dbReference type="ARBA" id="ARBA00022801"/>
    </source>
</evidence>
<proteinExistence type="predicted"/>
<evidence type="ECO:0008006" key="5">
    <source>
        <dbReference type="Google" id="ProtNLM"/>
    </source>
</evidence>
<dbReference type="InterPro" id="IPR012341">
    <property type="entry name" value="6hp_glycosidase-like_sf"/>
</dbReference>
<keyword evidence="4" id="KW-1185">Reference proteome</keyword>
<dbReference type="InterPro" id="IPR010905">
    <property type="entry name" value="Glyco_hydro_88"/>
</dbReference>